<feature type="transmembrane region" description="Helical" evidence="1">
    <location>
        <begin position="397"/>
        <end position="417"/>
    </location>
</feature>
<comment type="caution">
    <text evidence="2">The sequence shown here is derived from an EMBL/GenBank/DDBJ whole genome shotgun (WGS) entry which is preliminary data.</text>
</comment>
<keyword evidence="1" id="KW-0812">Transmembrane</keyword>
<feature type="transmembrane region" description="Helical" evidence="1">
    <location>
        <begin position="105"/>
        <end position="129"/>
    </location>
</feature>
<dbReference type="EMBL" id="WHJF01000013">
    <property type="protein sequence ID" value="NHZ62102.1"/>
    <property type="molecule type" value="Genomic_DNA"/>
</dbReference>
<keyword evidence="1" id="KW-0472">Membrane</keyword>
<feature type="transmembrane region" description="Helical" evidence="1">
    <location>
        <begin position="65"/>
        <end position="85"/>
    </location>
</feature>
<feature type="transmembrane region" description="Helical" evidence="1">
    <location>
        <begin position="181"/>
        <end position="198"/>
    </location>
</feature>
<evidence type="ECO:0000256" key="1">
    <source>
        <dbReference type="SAM" id="Phobius"/>
    </source>
</evidence>
<feature type="transmembrane region" description="Helical" evidence="1">
    <location>
        <begin position="367"/>
        <end position="385"/>
    </location>
</feature>
<evidence type="ECO:0008006" key="4">
    <source>
        <dbReference type="Google" id="ProtNLM"/>
    </source>
</evidence>
<feature type="transmembrane region" description="Helical" evidence="1">
    <location>
        <begin position="288"/>
        <end position="308"/>
    </location>
</feature>
<reference evidence="2 3" key="1">
    <citation type="submission" date="2019-10" db="EMBL/GenBank/DDBJ databases">
        <title>Taxonomy of Antarctic Massilia spp.: description of Massilia rubra sp. nov., Massilia aquatica sp. nov., Massilia mucilaginosa sp. nov., Massilia frigida sp. nov. isolated from streams, lakes and regoliths.</title>
        <authorList>
            <person name="Holochova P."/>
            <person name="Sedlacek I."/>
            <person name="Kralova S."/>
            <person name="Maslanova I."/>
            <person name="Busse H.-J."/>
            <person name="Stankova E."/>
            <person name="Vrbovska V."/>
            <person name="Kovarovic V."/>
            <person name="Bartak M."/>
            <person name="Svec P."/>
            <person name="Pantucek R."/>
        </authorList>
    </citation>
    <scope>NUCLEOTIDE SEQUENCE [LARGE SCALE GENOMIC DNA]</scope>
    <source>
        <strain evidence="2 3">CCM 8694</strain>
    </source>
</reference>
<proteinExistence type="predicted"/>
<accession>A0ABX0MH28</accession>
<evidence type="ECO:0000313" key="3">
    <source>
        <dbReference type="Proteomes" id="UP000610594"/>
    </source>
</evidence>
<sequence length="461" mass="48048">MSALRIDDAGAEWRASGAIAMAAIRGRTSLGGNGLSWLFLAAMLVTPLVAGALSGQWRRSIGLGAGIPLALLSLLWWGLLLGSMVRQNHVASKLVPDLARRSLRLLALVYLLVAGVLTGLFVLAGAPLIPTLVIVCTVMSYFALMVVFPLLGYLVCATLFLPGVVSWLVPGLPERVLNVDLLSAVGAVFCIVVGYALTRRLLRSPWPLRAPALAGRTPGGRAGRAYARALRRDCARGAPGPLLLHALGPALRLERDWVIGAACVSAIGVAAGALGWSKGISFMLPMPALMAAALLLQAALPHALVWAFRRTRAQQSLLRLAPRAPGAAAMNTVLARALLARLASCWAIISVLTLALAFGLGASPLDVARLLPACCLGIGASALALRDYAGGAGVRNGVLGACTLWLLPAAALQYAALSARFDNATWCMIGAVTLLASAAWARHCWLRMVTAPSAFPAGRPA</sequence>
<keyword evidence="3" id="KW-1185">Reference proteome</keyword>
<organism evidence="2 3">
    <name type="scientific">Massilia genomosp. 1</name>
    <dbReference type="NCBI Taxonomy" id="2609280"/>
    <lineage>
        <taxon>Bacteria</taxon>
        <taxon>Pseudomonadati</taxon>
        <taxon>Pseudomonadota</taxon>
        <taxon>Betaproteobacteria</taxon>
        <taxon>Burkholderiales</taxon>
        <taxon>Oxalobacteraceae</taxon>
        <taxon>Telluria group</taxon>
        <taxon>Massilia</taxon>
    </lineage>
</organism>
<evidence type="ECO:0000313" key="2">
    <source>
        <dbReference type="EMBL" id="NHZ62102.1"/>
    </source>
</evidence>
<name>A0ABX0MH28_9BURK</name>
<protein>
    <recommendedName>
        <fullName evidence="4">ABC transporter permease</fullName>
    </recommendedName>
</protein>
<feature type="transmembrane region" description="Helical" evidence="1">
    <location>
        <begin position="35"/>
        <end position="53"/>
    </location>
</feature>
<feature type="transmembrane region" description="Helical" evidence="1">
    <location>
        <begin position="257"/>
        <end position="276"/>
    </location>
</feature>
<dbReference type="Proteomes" id="UP000610594">
    <property type="component" value="Unassembled WGS sequence"/>
</dbReference>
<keyword evidence="1" id="KW-1133">Transmembrane helix</keyword>
<gene>
    <name evidence="2" type="ORF">F1735_07260</name>
</gene>
<dbReference type="RefSeq" id="WP_167236311.1">
    <property type="nucleotide sequence ID" value="NZ_WHJF01000013.1"/>
</dbReference>
<feature type="transmembrane region" description="Helical" evidence="1">
    <location>
        <begin position="338"/>
        <end position="361"/>
    </location>
</feature>
<feature type="transmembrane region" description="Helical" evidence="1">
    <location>
        <begin position="423"/>
        <end position="441"/>
    </location>
</feature>
<feature type="transmembrane region" description="Helical" evidence="1">
    <location>
        <begin position="141"/>
        <end position="169"/>
    </location>
</feature>